<organism evidence="2 3">
    <name type="scientific">Prymnesium parvum</name>
    <name type="common">Toxic golden alga</name>
    <dbReference type="NCBI Taxonomy" id="97485"/>
    <lineage>
        <taxon>Eukaryota</taxon>
        <taxon>Haptista</taxon>
        <taxon>Haptophyta</taxon>
        <taxon>Prymnesiophyceae</taxon>
        <taxon>Prymnesiales</taxon>
        <taxon>Prymnesiaceae</taxon>
        <taxon>Prymnesium</taxon>
    </lineage>
</organism>
<dbReference type="GO" id="GO:0005634">
    <property type="term" value="C:nucleus"/>
    <property type="evidence" value="ECO:0007669"/>
    <property type="project" value="TreeGrafter"/>
</dbReference>
<dbReference type="SUPFAM" id="SSF53335">
    <property type="entry name" value="S-adenosyl-L-methionine-dependent methyltransferases"/>
    <property type="match status" value="1"/>
</dbReference>
<feature type="region of interest" description="Disordered" evidence="1">
    <location>
        <begin position="242"/>
        <end position="294"/>
    </location>
</feature>
<dbReference type="EMBL" id="JBGBPQ010000001">
    <property type="protein sequence ID" value="KAL1530626.1"/>
    <property type="molecule type" value="Genomic_DNA"/>
</dbReference>
<evidence type="ECO:0000313" key="2">
    <source>
        <dbReference type="EMBL" id="KAL1530626.1"/>
    </source>
</evidence>
<dbReference type="InterPro" id="IPR051038">
    <property type="entry name" value="RMT2/GAMT_Mtase"/>
</dbReference>
<gene>
    <name evidence="2" type="ORF">AB1Y20_001526</name>
</gene>
<dbReference type="Gene3D" id="3.40.50.150">
    <property type="entry name" value="Vaccinia Virus protein VP39"/>
    <property type="match status" value="1"/>
</dbReference>
<evidence type="ECO:0008006" key="4">
    <source>
        <dbReference type="Google" id="ProtNLM"/>
    </source>
</evidence>
<dbReference type="AlphaFoldDB" id="A0AB34KCU2"/>
<dbReference type="GO" id="GO:0030731">
    <property type="term" value="F:guanidinoacetate N-methyltransferase activity"/>
    <property type="evidence" value="ECO:0007669"/>
    <property type="project" value="TreeGrafter"/>
</dbReference>
<dbReference type="PANTHER" id="PTHR32379">
    <property type="entry name" value="GUANIDINOACETATE N-METHYLTRANSFERASE"/>
    <property type="match status" value="1"/>
</dbReference>
<proteinExistence type="predicted"/>
<protein>
    <recommendedName>
        <fullName evidence="4">Guanidinoacetate N-methyltransferase</fullName>
    </recommendedName>
</protein>
<sequence>MYSAPLPTTAAGSPDLQAAGGGIGAWAHSLVFTCDANGEEELLDAHGTQVMMPWERPYMVRCVDALEIDSSSAVLEVGFGCGYSAERIQRYHPRVHCIIECADVVLERLRPWAAVRPGVEVHAGTWQRVLPSLGVFDRIFFDDFGAPGLAEAEMQQCGNEAYRLRYMAARSHMHAFLDIVLEWHARPGTRVSGYLSGTPVSLERSDTRYVCQRMPVRPPAHCHYFDDTVATVPLWIKESSAPAAKDDTAAIEPLPIRESSVSGTEESPGKHPLDSPETKDAQTKRKRHDSTTSK</sequence>
<name>A0AB34KCU2_PRYPA</name>
<evidence type="ECO:0000256" key="1">
    <source>
        <dbReference type="SAM" id="MobiDB-lite"/>
    </source>
</evidence>
<dbReference type="Proteomes" id="UP001515480">
    <property type="component" value="Unassembled WGS sequence"/>
</dbReference>
<evidence type="ECO:0000313" key="3">
    <source>
        <dbReference type="Proteomes" id="UP001515480"/>
    </source>
</evidence>
<dbReference type="InterPro" id="IPR029063">
    <property type="entry name" value="SAM-dependent_MTases_sf"/>
</dbReference>
<comment type="caution">
    <text evidence="2">The sequence shown here is derived from an EMBL/GenBank/DDBJ whole genome shotgun (WGS) entry which is preliminary data.</text>
</comment>
<dbReference type="GO" id="GO:0006601">
    <property type="term" value="P:creatine biosynthetic process"/>
    <property type="evidence" value="ECO:0007669"/>
    <property type="project" value="TreeGrafter"/>
</dbReference>
<dbReference type="PANTHER" id="PTHR32379:SF1">
    <property type="entry name" value="GUANIDINOACETATE N-METHYLTRANSFERASE"/>
    <property type="match status" value="1"/>
</dbReference>
<accession>A0AB34KCU2</accession>
<reference evidence="2 3" key="1">
    <citation type="journal article" date="2024" name="Science">
        <title>Giant polyketide synthase enzymes in the biosynthesis of giant marine polyether toxins.</title>
        <authorList>
            <person name="Fallon T.R."/>
            <person name="Shende V.V."/>
            <person name="Wierzbicki I.H."/>
            <person name="Pendleton A.L."/>
            <person name="Watervoot N.F."/>
            <person name="Auber R.P."/>
            <person name="Gonzalez D.J."/>
            <person name="Wisecaver J.H."/>
            <person name="Moore B.S."/>
        </authorList>
    </citation>
    <scope>NUCLEOTIDE SEQUENCE [LARGE SCALE GENOMIC DNA]</scope>
    <source>
        <strain evidence="2 3">12B1</strain>
    </source>
</reference>
<dbReference type="CDD" id="cd02440">
    <property type="entry name" value="AdoMet_MTases"/>
    <property type="match status" value="1"/>
</dbReference>
<keyword evidence="3" id="KW-1185">Reference proteome</keyword>
<dbReference type="GO" id="GO:0005737">
    <property type="term" value="C:cytoplasm"/>
    <property type="evidence" value="ECO:0007669"/>
    <property type="project" value="TreeGrafter"/>
</dbReference>
<feature type="compositionally biased region" description="Basic and acidic residues" evidence="1">
    <location>
        <begin position="267"/>
        <end position="294"/>
    </location>
</feature>